<feature type="domain" description="DUF4439" evidence="3">
    <location>
        <begin position="259"/>
        <end position="388"/>
    </location>
</feature>
<dbReference type="Pfam" id="PF14530">
    <property type="entry name" value="DUF4439"/>
    <property type="match status" value="1"/>
</dbReference>
<feature type="transmembrane region" description="Helical" evidence="2">
    <location>
        <begin position="21"/>
        <end position="45"/>
    </location>
</feature>
<reference evidence="4" key="1">
    <citation type="submission" date="2021-10" db="EMBL/GenBank/DDBJ databases">
        <title>Novel species in genus Arthrobacter.</title>
        <authorList>
            <person name="Liu Y."/>
        </authorList>
    </citation>
    <scope>NUCLEOTIDE SEQUENCE</scope>
    <source>
        <strain evidence="6">zg-Y462</strain>
        <strain evidence="4">Zg-Y462</strain>
    </source>
</reference>
<keyword evidence="2" id="KW-1133">Transmembrane helix</keyword>
<dbReference type="InterPro" id="IPR009078">
    <property type="entry name" value="Ferritin-like_SF"/>
</dbReference>
<evidence type="ECO:0000256" key="2">
    <source>
        <dbReference type="SAM" id="Phobius"/>
    </source>
</evidence>
<dbReference type="EMBL" id="CP094984">
    <property type="protein sequence ID" value="UON93150.1"/>
    <property type="molecule type" value="Genomic_DNA"/>
</dbReference>
<feature type="region of interest" description="Disordered" evidence="1">
    <location>
        <begin position="208"/>
        <end position="246"/>
    </location>
</feature>
<dbReference type="EMBL" id="JAJFZT010000006">
    <property type="protein sequence ID" value="MCC3273110.1"/>
    <property type="molecule type" value="Genomic_DNA"/>
</dbReference>
<keyword evidence="2" id="KW-0812">Transmembrane</keyword>
<evidence type="ECO:0000313" key="5">
    <source>
        <dbReference type="EMBL" id="UON93150.1"/>
    </source>
</evidence>
<dbReference type="SUPFAM" id="SSF47240">
    <property type="entry name" value="Ferritin-like"/>
    <property type="match status" value="1"/>
</dbReference>
<dbReference type="Proteomes" id="UP001155145">
    <property type="component" value="Unassembled WGS sequence"/>
</dbReference>
<protein>
    <submittedName>
        <fullName evidence="4">Ferritin-like domain-containing protein</fullName>
    </submittedName>
</protein>
<organism evidence="4 7">
    <name type="scientific">Arthrobacter zhangbolii</name>
    <dbReference type="NCBI Taxonomy" id="2886936"/>
    <lineage>
        <taxon>Bacteria</taxon>
        <taxon>Bacillati</taxon>
        <taxon>Actinomycetota</taxon>
        <taxon>Actinomycetes</taxon>
        <taxon>Micrococcales</taxon>
        <taxon>Micrococcaceae</taxon>
        <taxon>Arthrobacter</taxon>
    </lineage>
</organism>
<sequence>MKKPAERPVNQPGHTRTRSRAGAVLARAVLFIALTAVILSFGMVAGTPGARDAPRTFSETALTEARASARSLAAEARVLAEGASGRTAAELEGQVNVLREQAALLAGPGRDTGGGHRSSTEEPLFPSGATSEPAAGRQAVDSPDAETQAAERYLRQLAASARTSLHSAWRADAGTARLLASTGAAQQVLAERTADLYALDVPEAGPDAGLTGTSTAPAGAGTAASKALNGSDSSGKDCPDQAGSGTVAAAPQKVDAAAALNAVIDAELGTAYAYEVALAQDPQAGEYGAEWRRLAQAHEAGGTAAVPFLADVCLPVVAPVAAYRLDGDFLQDPAGSLPLLEERLPSVYADLVALSEGALRGWAISRLGTVSTDLYRDAEAVPAAPGLAAVPDDLPWN</sequence>
<evidence type="ECO:0000313" key="6">
    <source>
        <dbReference type="Proteomes" id="UP000829758"/>
    </source>
</evidence>
<evidence type="ECO:0000256" key="1">
    <source>
        <dbReference type="SAM" id="MobiDB-lite"/>
    </source>
</evidence>
<keyword evidence="2" id="KW-0472">Membrane</keyword>
<gene>
    <name evidence="4" type="ORF">LJ755_10275</name>
    <name evidence="5" type="ORF">MUK71_05910</name>
</gene>
<feature type="compositionally biased region" description="Low complexity" evidence="1">
    <location>
        <begin position="208"/>
        <end position="228"/>
    </location>
</feature>
<evidence type="ECO:0000259" key="3">
    <source>
        <dbReference type="Pfam" id="PF14530"/>
    </source>
</evidence>
<evidence type="ECO:0000313" key="7">
    <source>
        <dbReference type="Proteomes" id="UP001155145"/>
    </source>
</evidence>
<keyword evidence="6" id="KW-1185">Reference proteome</keyword>
<proteinExistence type="predicted"/>
<feature type="region of interest" description="Disordered" evidence="1">
    <location>
        <begin position="1"/>
        <end position="20"/>
    </location>
</feature>
<accession>A0A9X1M927</accession>
<dbReference type="InterPro" id="IPR029447">
    <property type="entry name" value="DUF4439"/>
</dbReference>
<feature type="region of interest" description="Disordered" evidence="1">
    <location>
        <begin position="106"/>
        <end position="148"/>
    </location>
</feature>
<dbReference type="Proteomes" id="UP000829758">
    <property type="component" value="Chromosome"/>
</dbReference>
<evidence type="ECO:0000313" key="4">
    <source>
        <dbReference type="EMBL" id="MCC3273110.1"/>
    </source>
</evidence>
<dbReference type="AlphaFoldDB" id="A0A9X1M927"/>
<name>A0A9X1M927_9MICC</name>
<dbReference type="RefSeq" id="WP_227928994.1">
    <property type="nucleotide sequence ID" value="NZ_CP094984.1"/>
</dbReference>